<evidence type="ECO:0000313" key="2">
    <source>
        <dbReference type="EMBL" id="BDV35896.1"/>
    </source>
</evidence>
<keyword evidence="3" id="KW-1185">Reference proteome</keyword>
<evidence type="ECO:0000313" key="3">
    <source>
        <dbReference type="Proteomes" id="UP001317629"/>
    </source>
</evidence>
<dbReference type="SUPFAM" id="SSF88713">
    <property type="entry name" value="Glycoside hydrolase/deacetylase"/>
    <property type="match status" value="1"/>
</dbReference>
<dbReference type="EMBL" id="AP027142">
    <property type="protein sequence ID" value="BDV35896.1"/>
    <property type="molecule type" value="Genomic_DNA"/>
</dbReference>
<keyword evidence="1" id="KW-0732">Signal</keyword>
<evidence type="ECO:0000256" key="1">
    <source>
        <dbReference type="SAM" id="SignalP"/>
    </source>
</evidence>
<dbReference type="Proteomes" id="UP001317629">
    <property type="component" value="Chromosome"/>
</dbReference>
<reference evidence="2 3" key="1">
    <citation type="journal article" date="2023" name="Int. J. Syst. Evol. Microbiol.">
        <title>Methylocystis iwaonis sp. nov., a type II methane-oxidizing bacterium from surface soil of a rice paddy field in Japan, and emended description of the genus Methylocystis (ex Whittenbury et al. 1970) Bowman et al. 1993.</title>
        <authorList>
            <person name="Kaise H."/>
            <person name="Sawadogo J.B."/>
            <person name="Alam M.S."/>
            <person name="Ueno C."/>
            <person name="Dianou D."/>
            <person name="Shinjo R."/>
            <person name="Asakawa S."/>
        </authorList>
    </citation>
    <scope>NUCLEOTIDE SEQUENCE [LARGE SCALE GENOMIC DNA]</scope>
    <source>
        <strain evidence="2 3">SS37A-Re</strain>
    </source>
</reference>
<dbReference type="CDD" id="cd10963">
    <property type="entry name" value="CE4_RC0012_like"/>
    <property type="match status" value="1"/>
</dbReference>
<evidence type="ECO:0008006" key="4">
    <source>
        <dbReference type="Google" id="ProtNLM"/>
    </source>
</evidence>
<proteinExistence type="predicted"/>
<name>A0ABM8ED07_9HYPH</name>
<dbReference type="InterPro" id="IPR011330">
    <property type="entry name" value="Glyco_hydro/deAcase_b/a-brl"/>
</dbReference>
<sequence>MSSGILLDTALMKTALSALLFCASLSATATAWAEGDCGPAAIAPLAGATGARVQGYEAIFESCVKDGETRLATRRFRVDGEKLLLTVDPQTLKTTLERETCWRCEETHDAEQAETRFLQAVRPPQDPERPPALVNAGLIHGKGAGAFITGDLCPSHKPLDRGFIEEVAAQGPGTPLTLSVSGAWIAQHGEDFAWLQEKARSGALDISWADHSYSHPYIPGLRDAQNYLLRPGVDLDREIFETEKILIAHGETPSVFFRFPGLVSDGALLERLKERHLVALGADSWLALGPPPKPGSIVLVHPNGNEPGGLQIFSRLLKSGRMPKPFRALNEAP</sequence>
<feature type="chain" id="PRO_5046573606" description="Polysaccharide deacetylase" evidence="1">
    <location>
        <begin position="34"/>
        <end position="333"/>
    </location>
</feature>
<dbReference type="Gene3D" id="3.20.20.370">
    <property type="entry name" value="Glycoside hydrolase/deacetylase"/>
    <property type="match status" value="1"/>
</dbReference>
<accession>A0ABM8ED07</accession>
<feature type="signal peptide" evidence="1">
    <location>
        <begin position="1"/>
        <end position="33"/>
    </location>
</feature>
<organism evidence="2 3">
    <name type="scientific">Methylocystis iwaonis</name>
    <dbReference type="NCBI Taxonomy" id="2885079"/>
    <lineage>
        <taxon>Bacteria</taxon>
        <taxon>Pseudomonadati</taxon>
        <taxon>Pseudomonadota</taxon>
        <taxon>Alphaproteobacteria</taxon>
        <taxon>Hyphomicrobiales</taxon>
        <taxon>Methylocystaceae</taxon>
        <taxon>Methylocystis</taxon>
    </lineage>
</organism>
<protein>
    <recommendedName>
        <fullName evidence="4">Polysaccharide deacetylase</fullName>
    </recommendedName>
</protein>
<gene>
    <name evidence="2" type="ORF">SS37A_34250</name>
</gene>